<dbReference type="Proteomes" id="UP000178417">
    <property type="component" value="Unassembled WGS sequence"/>
</dbReference>
<dbReference type="STRING" id="1802579.A2310_00445"/>
<dbReference type="AlphaFoldDB" id="A0A1F4SMU6"/>
<comment type="caution">
    <text evidence="1">The sequence shown here is derived from an EMBL/GenBank/DDBJ whole genome shotgun (WGS) entry which is preliminary data.</text>
</comment>
<sequence length="102" mass="10785">MADTPNTIEQNAYDVASSCDNSIDQLMEDIKSAIAVDGENDTIEDTTINVNVGGTDIDVSSGGGALVLDSYLSKLSTIEQTAASAVSKKNQMAERTRQIVRS</sequence>
<organism evidence="1 2">
    <name type="scientific">candidate division WOR-1 bacterium RIFOXYB2_FULL_37_13</name>
    <dbReference type="NCBI Taxonomy" id="1802579"/>
    <lineage>
        <taxon>Bacteria</taxon>
        <taxon>Bacillati</taxon>
        <taxon>Saganbacteria</taxon>
    </lineage>
</organism>
<protein>
    <submittedName>
        <fullName evidence="1">Uncharacterized protein</fullName>
    </submittedName>
</protein>
<evidence type="ECO:0000313" key="1">
    <source>
        <dbReference type="EMBL" id="OGC21761.1"/>
    </source>
</evidence>
<evidence type="ECO:0000313" key="2">
    <source>
        <dbReference type="Proteomes" id="UP000178417"/>
    </source>
</evidence>
<reference evidence="1 2" key="1">
    <citation type="journal article" date="2016" name="Nat. Commun.">
        <title>Thousands of microbial genomes shed light on interconnected biogeochemical processes in an aquifer system.</title>
        <authorList>
            <person name="Anantharaman K."/>
            <person name="Brown C.T."/>
            <person name="Hug L.A."/>
            <person name="Sharon I."/>
            <person name="Castelle C.J."/>
            <person name="Probst A.J."/>
            <person name="Thomas B.C."/>
            <person name="Singh A."/>
            <person name="Wilkins M.J."/>
            <person name="Karaoz U."/>
            <person name="Brodie E.L."/>
            <person name="Williams K.H."/>
            <person name="Hubbard S.S."/>
            <person name="Banfield J.F."/>
        </authorList>
    </citation>
    <scope>NUCLEOTIDE SEQUENCE [LARGE SCALE GENOMIC DNA]</scope>
</reference>
<proteinExistence type="predicted"/>
<name>A0A1F4SMU6_UNCSA</name>
<dbReference type="EMBL" id="MEUB01000036">
    <property type="protein sequence ID" value="OGC21761.1"/>
    <property type="molecule type" value="Genomic_DNA"/>
</dbReference>
<gene>
    <name evidence="1" type="ORF">A2310_00445</name>
</gene>
<accession>A0A1F4SMU6</accession>